<dbReference type="Pfam" id="PF00641">
    <property type="entry name" value="Zn_ribbon_RanBP"/>
    <property type="match status" value="6"/>
</dbReference>
<evidence type="ECO:0000256" key="5">
    <source>
        <dbReference type="ARBA" id="ARBA00022737"/>
    </source>
</evidence>
<feature type="active site" evidence="10 11">
    <location>
        <position position="1806"/>
    </location>
</feature>
<dbReference type="InterPro" id="IPR000169">
    <property type="entry name" value="Pept_cys_AS"/>
</dbReference>
<dbReference type="Pfam" id="PF00326">
    <property type="entry name" value="Peptidase_S9"/>
    <property type="match status" value="1"/>
</dbReference>
<keyword evidence="7 11" id="KW-0378">Hydrolase</keyword>
<dbReference type="PROSITE" id="PS50199">
    <property type="entry name" value="ZF_RANBP2_2"/>
    <property type="match status" value="5"/>
</dbReference>
<evidence type="ECO:0000256" key="4">
    <source>
        <dbReference type="ARBA" id="ARBA00022723"/>
    </source>
</evidence>
<feature type="active site" evidence="10 11">
    <location>
        <position position="1990"/>
    </location>
</feature>
<dbReference type="InterPro" id="IPR036443">
    <property type="entry name" value="Znf_RanBP2_sf"/>
</dbReference>
<dbReference type="PROSITE" id="PS01358">
    <property type="entry name" value="ZF_RANBP2_1"/>
    <property type="match status" value="5"/>
</dbReference>
<accession>A0A232FKD4</accession>
<dbReference type="GO" id="GO:0008270">
    <property type="term" value="F:zinc ion binding"/>
    <property type="evidence" value="ECO:0007669"/>
    <property type="project" value="UniProtKB-KW"/>
</dbReference>
<dbReference type="Gene3D" id="2.30.30.380">
    <property type="entry name" value="Zn-finger domain of Sec23/24"/>
    <property type="match status" value="2"/>
</dbReference>
<comment type="caution">
    <text evidence="17">The sequence shown here is derived from an EMBL/GenBank/DDBJ whole genome shotgun (WGS) entry which is preliminary data.</text>
</comment>
<dbReference type="STRING" id="543379.A0A232FKD4"/>
<evidence type="ECO:0000256" key="10">
    <source>
        <dbReference type="PIRSR" id="PIRSR622684-1"/>
    </source>
</evidence>
<dbReference type="PROSITE" id="PS50203">
    <property type="entry name" value="CALPAIN_CAT"/>
    <property type="match status" value="1"/>
</dbReference>
<dbReference type="OrthoDB" id="424753at2759"/>
<evidence type="ECO:0000256" key="8">
    <source>
        <dbReference type="ARBA" id="ARBA00022807"/>
    </source>
</evidence>
<feature type="transmembrane region" description="Helical" evidence="14">
    <location>
        <begin position="20"/>
        <end position="41"/>
    </location>
</feature>
<protein>
    <recommendedName>
        <fullName evidence="19">Calpain-D</fullName>
    </recommendedName>
</protein>
<dbReference type="GO" id="GO:0005737">
    <property type="term" value="C:cytoplasm"/>
    <property type="evidence" value="ECO:0007669"/>
    <property type="project" value="TreeGrafter"/>
</dbReference>
<dbReference type="Gene3D" id="4.10.1060.10">
    <property type="entry name" value="Zinc finger, RanBP2-type"/>
    <property type="match status" value="1"/>
</dbReference>
<dbReference type="FunFam" id="3.90.70.10:FF:000010">
    <property type="entry name" value="Calpain 15"/>
    <property type="match status" value="1"/>
</dbReference>
<dbReference type="GO" id="GO:0008236">
    <property type="term" value="F:serine-type peptidase activity"/>
    <property type="evidence" value="ECO:0007669"/>
    <property type="project" value="InterPro"/>
</dbReference>
<dbReference type="SMART" id="SM00230">
    <property type="entry name" value="CysPc"/>
    <property type="match status" value="1"/>
</dbReference>
<feature type="domain" description="RanBP2-type" evidence="15">
    <location>
        <begin position="1548"/>
        <end position="1574"/>
    </location>
</feature>
<evidence type="ECO:0008006" key="19">
    <source>
        <dbReference type="Google" id="ProtNLM"/>
    </source>
</evidence>
<evidence type="ECO:0000256" key="2">
    <source>
        <dbReference type="ARBA" id="ARBA00022553"/>
    </source>
</evidence>
<dbReference type="SUPFAM" id="SSF53474">
    <property type="entry name" value="alpha/beta-Hydrolases"/>
    <property type="match status" value="1"/>
</dbReference>
<feature type="domain" description="RanBP2-type" evidence="15">
    <location>
        <begin position="1259"/>
        <end position="1288"/>
    </location>
</feature>
<keyword evidence="9" id="KW-0862">Zinc</keyword>
<feature type="active site" evidence="10 11">
    <location>
        <position position="1970"/>
    </location>
</feature>
<dbReference type="GO" id="GO:0006508">
    <property type="term" value="P:proteolysis"/>
    <property type="evidence" value="ECO:0007669"/>
    <property type="project" value="UniProtKB-KW"/>
</dbReference>
<dbReference type="InterPro" id="IPR022684">
    <property type="entry name" value="Calpain_cysteine_protease"/>
</dbReference>
<keyword evidence="14" id="KW-0472">Membrane</keyword>
<feature type="compositionally biased region" description="Basic and acidic residues" evidence="13">
    <location>
        <begin position="463"/>
        <end position="488"/>
    </location>
</feature>
<dbReference type="InterPro" id="IPR029058">
    <property type="entry name" value="AB_hydrolase_fold"/>
</dbReference>
<sequence length="2323" mass="258134">MEPEIGVVQILPQPRQPLKAVIWTIYSVISVGLIVTIAAVLSNQSDKLSQEETPPETTTTPIVFAMKDTSAASQVSQETTTTTVAQDNVPRRRVLLGPYAGNKSRSDRPLSPRPKQLVIITLEEVVAYECYFEAGIKDVTWLRNSDVEIVYRDGHLGDKTIVMDVTDGRTYPASNLHDYHTDGRRVLKKGNHEDDLTTTSEDDPVTLFQQHVATTWNCYRDPVRRDAECRYSVRILSSATDKGPARSAVELVSTELSQGRQRYAYVRRGPISHRRTYSIKPVGNEEISDNASLCTMKTLEEYDLTWNSQWIQPKYTFSVSEACSTHRLSWTDEFTFDSVEHQYRDVRLPTSFHLYPVTGESITRRDADKANGKLSLPQHDHPGASFQTMLGSIVQSPPASSYQAPSIDRRRSAENNEATRCVPLMQQRGTTADSNSGAGDCEGERRPHQRVRTPSDFVAETSALDRRHVQEATGDGLRESHYARRSEDIVDGGSGSGEKRKRARVKYAFESARIGKTPWILHTIVHFSSLHNFSVLNMAISRSNTLNRESKTHEVHRGSGNWIPRTSRLFKPLLADDLYVTRILAAKVDSEDEATAYFVAAPVANVSRRFLYKMKVVYPPLDYPTLEPVRCLTCLEENNPMSLKERGSRRYPRCIWSDVLMSHTAENYILNCRGPKLPWTAIISTPSNRIIRRLDTWSEFRSWHRSKSHPQQHEFEFGLKDGFQARVSLHVPFDWKNKFGECRRKLRLLLRLANEQDGQLVNAQFDLSLTTFLTGVKGYAVIYADVRGSAFHSLDIAGLKFQSREAMQIADYSRVVQLVAEKFSCVDSLVGFGVFGEAYGGHMVLNLVASEDEIQRAENVFSCGVAVKPFAAWQPYVYPFTTKGTKSHVYTWRMGSIASVLQWHCSECSLINPTETPQCARCGLSRVKSDERAASTYLLLRDSLTQCPNNPRIENRSYSSSGSSSPPTPPPRHRITADTSRATVGASASLEPKEPIKLPPVPPLQQNQNETFLVLSDSRNDSESSSTPKKRRSSWSGPSKKVQALVKAPSLPSLVTRWTCIRCLLDNSCRAAPICTACGASSSISQTEATQVGVRKCRRLNTRKANGPKLGARLDLVTKVTTGSVTRVLDTSTNNVKISIGVNNNKPEEMAQLTSISRSERTRGGGGGSNNRDDWTLPAVDAMHSGTSASYIDGSVDNPSHSPQRSPKRHSPSMYERVKSKVSRSLSNGSVVQKLATGGIDPVTRPTSLIVGDMSQVVDESLWSCDNCTLDNEPGLEQCEACEAPRSPAPCSGVVISVPAWEPRALSSAGPLSYRRSFSDVDSVSSVTQRKSANRRSLNDDEPPAVPPHSAGFNSGSKPKYSYIGITDPDVPPPLPKKQGSKVAHASTHHQHQHARSESTSPVAVAAVDPSLSPLKRMWTCRKCSYAYNPLWSSGCDICSSSRSPPSLAQPSLITLANPAGKNGANTRSVLQSPIAISRDSVRYIPTKATLATAESDLEDHLDAPTTTSSWTCKKCTLLNPVSRNTCEACGGSKLRSVSCHLEDPTLRKGESWVCPSCTLRNPLTAQACLACKNLADFLELPRDSRFTSTHHHQQAAQRSPSPRLANAVAAVASPMQKIVTPRHRNSVRKNGPAGGGAGAGSSGDKRHSKGKDSANTQWQCKLCTYENKSTSGNCEMCQSSKSLSQMAGDRPKLHHEPSMNTLRIQRQESVVMENLRQIEEREALEKWERIVRYCKETNEPFVDDSFPPAPKSLYYNPAETKDNHVVQWKRPHQINVDSSVDSKLPWAVFRTPLPSDISQGVLGNCWLLSALAVLAESDELVRRVLVMRETCPEGAYQVRLCKDGKWTTVLVDDLLPCDKRGHLVYSQAKRKQLWVPLIEKAVAKIHGCYEALVSGRAIEGLATLTGAPCESVPLQPSALPSEDELDKDLIWAQLLSSRQAMFLMGASCGGGNMKVDEDEYQRKGLRPRHAYSVLDVRDVQGIRLLRLRNPWGHYSWKGDWSDDSPIWTLQLREMLMPHGASDGVFWISFDDVLRYFDCIDICKTRVGWSEVRLRGTLPPLSSLRHLSCVLLTVLEPTETEFTLFQEGQRNSEKSQRSQLDLCVVVFRTRSPAAPEVGRLVEHSKRQVRGFVGCHKMLERDLYIVVCLAFNHWHTGMEDTSSYPEYVLAIHSSKRLLVEQISPPAFVLADAIISLTLAKGQRHEGREGMTAYYLTKGWAGLVVMVENRHVNKWIHVKCDCHESYNVVSTRGQLRTADSVPPLHRQVIIVLTQLEGSGGFSIAHRLTHRLANSGNLHDWGPPDTQHCPPIDTQVEGLHSPRLIT</sequence>
<dbReference type="Gene3D" id="2.140.10.30">
    <property type="entry name" value="Dipeptidylpeptidase IV, N-terminal domain"/>
    <property type="match status" value="1"/>
</dbReference>
<comment type="similarity">
    <text evidence="1">Belongs to the peptidase C2 family.</text>
</comment>
<evidence type="ECO:0000256" key="6">
    <source>
        <dbReference type="ARBA" id="ARBA00022771"/>
    </source>
</evidence>
<evidence type="ECO:0000256" key="3">
    <source>
        <dbReference type="ARBA" id="ARBA00022670"/>
    </source>
</evidence>
<feature type="compositionally biased region" description="Polar residues" evidence="13">
    <location>
        <begin position="428"/>
        <end position="437"/>
    </location>
</feature>
<feature type="region of interest" description="Disordered" evidence="13">
    <location>
        <begin position="1154"/>
        <end position="1215"/>
    </location>
</feature>
<evidence type="ECO:0000256" key="1">
    <source>
        <dbReference type="ARBA" id="ARBA00007623"/>
    </source>
</evidence>
<dbReference type="InterPro" id="IPR001300">
    <property type="entry name" value="Peptidase_C2_calpain_cat"/>
</dbReference>
<dbReference type="EMBL" id="NNAY01000086">
    <property type="protein sequence ID" value="OXU31135.1"/>
    <property type="molecule type" value="Genomic_DNA"/>
</dbReference>
<feature type="region of interest" description="Disordered" evidence="13">
    <location>
        <begin position="946"/>
        <end position="1042"/>
    </location>
</feature>
<reference evidence="17 18" key="1">
    <citation type="journal article" date="2017" name="Curr. Biol.">
        <title>The Evolution of Venom by Co-option of Single-Copy Genes.</title>
        <authorList>
            <person name="Martinson E.O."/>
            <person name="Mrinalini"/>
            <person name="Kelkar Y.D."/>
            <person name="Chang C.H."/>
            <person name="Werren J.H."/>
        </authorList>
    </citation>
    <scope>NUCLEOTIDE SEQUENCE [LARGE SCALE GENOMIC DNA]</scope>
    <source>
        <strain evidence="17 18">Alberta</strain>
        <tissue evidence="17">Whole body</tissue>
    </source>
</reference>
<evidence type="ECO:0000259" key="15">
    <source>
        <dbReference type="PROSITE" id="PS50199"/>
    </source>
</evidence>
<feature type="region of interest" description="Disordered" evidence="13">
    <location>
        <begin position="395"/>
        <end position="416"/>
    </location>
</feature>
<dbReference type="InterPro" id="IPR001876">
    <property type="entry name" value="Znf_RanBP2"/>
</dbReference>
<feature type="region of interest" description="Disordered" evidence="13">
    <location>
        <begin position="1319"/>
        <end position="1404"/>
    </location>
</feature>
<dbReference type="SUPFAM" id="SSF90209">
    <property type="entry name" value="Ran binding protein zinc finger-like"/>
    <property type="match status" value="2"/>
</dbReference>
<evidence type="ECO:0000256" key="9">
    <source>
        <dbReference type="ARBA" id="ARBA00022833"/>
    </source>
</evidence>
<evidence type="ECO:0000313" key="18">
    <source>
        <dbReference type="Proteomes" id="UP000215335"/>
    </source>
</evidence>
<dbReference type="PROSITE" id="PS00139">
    <property type="entry name" value="THIOL_PROTEASE_CYS"/>
    <property type="match status" value="1"/>
</dbReference>
<feature type="domain" description="RanBP2-type" evidence="15">
    <location>
        <begin position="1507"/>
        <end position="1536"/>
    </location>
</feature>
<dbReference type="Gene3D" id="3.40.50.1820">
    <property type="entry name" value="alpha/beta hydrolase"/>
    <property type="match status" value="1"/>
</dbReference>
<proteinExistence type="inferred from homology"/>
<keyword evidence="14" id="KW-0812">Transmembrane</keyword>
<dbReference type="Gene3D" id="3.90.70.10">
    <property type="entry name" value="Cysteine proteinases"/>
    <property type="match status" value="1"/>
</dbReference>
<evidence type="ECO:0000256" key="7">
    <source>
        <dbReference type="ARBA" id="ARBA00022801"/>
    </source>
</evidence>
<keyword evidence="4" id="KW-0479">Metal-binding</keyword>
<gene>
    <name evidence="17" type="ORF">TSAR_010118</name>
</gene>
<keyword evidence="3 11" id="KW-0645">Protease</keyword>
<feature type="domain" description="RanBP2-type" evidence="15">
    <location>
        <begin position="893"/>
        <end position="928"/>
    </location>
</feature>
<dbReference type="PRINTS" id="PR00704">
    <property type="entry name" value="CALPAIN"/>
</dbReference>
<feature type="domain" description="RanBP2-type" evidence="15">
    <location>
        <begin position="1654"/>
        <end position="1684"/>
    </location>
</feature>
<dbReference type="Proteomes" id="UP000215335">
    <property type="component" value="Unassembled WGS sequence"/>
</dbReference>
<keyword evidence="8 11" id="KW-0788">Thiol protease</keyword>
<evidence type="ECO:0000259" key="16">
    <source>
        <dbReference type="PROSITE" id="PS50203"/>
    </source>
</evidence>
<dbReference type="GO" id="GO:0004198">
    <property type="term" value="F:calcium-dependent cysteine-type endopeptidase activity"/>
    <property type="evidence" value="ECO:0007669"/>
    <property type="project" value="InterPro"/>
</dbReference>
<feature type="domain" description="Calpain catalytic" evidence="16">
    <location>
        <begin position="1741"/>
        <end position="2046"/>
    </location>
</feature>
<keyword evidence="6 12" id="KW-0863">Zinc-finger</keyword>
<dbReference type="PANTHER" id="PTHR10183">
    <property type="entry name" value="CALPAIN"/>
    <property type="match status" value="1"/>
</dbReference>
<dbReference type="PANTHER" id="PTHR10183:SF382">
    <property type="entry name" value="CALPAIN-15"/>
    <property type="match status" value="1"/>
</dbReference>
<dbReference type="InterPro" id="IPR038765">
    <property type="entry name" value="Papain-like_cys_pep_sf"/>
</dbReference>
<dbReference type="SMART" id="SM00547">
    <property type="entry name" value="ZnF_RBZ"/>
    <property type="match status" value="7"/>
</dbReference>
<evidence type="ECO:0000256" key="12">
    <source>
        <dbReference type="PROSITE-ProRule" id="PRU00322"/>
    </source>
</evidence>
<organism evidence="17 18">
    <name type="scientific">Trichomalopsis sarcophagae</name>
    <dbReference type="NCBI Taxonomy" id="543379"/>
    <lineage>
        <taxon>Eukaryota</taxon>
        <taxon>Metazoa</taxon>
        <taxon>Ecdysozoa</taxon>
        <taxon>Arthropoda</taxon>
        <taxon>Hexapoda</taxon>
        <taxon>Insecta</taxon>
        <taxon>Pterygota</taxon>
        <taxon>Neoptera</taxon>
        <taxon>Endopterygota</taxon>
        <taxon>Hymenoptera</taxon>
        <taxon>Apocrita</taxon>
        <taxon>Proctotrupomorpha</taxon>
        <taxon>Chalcidoidea</taxon>
        <taxon>Pteromalidae</taxon>
        <taxon>Pteromalinae</taxon>
        <taxon>Trichomalopsis</taxon>
    </lineage>
</organism>
<dbReference type="SUPFAM" id="SSF54001">
    <property type="entry name" value="Cysteine proteinases"/>
    <property type="match status" value="1"/>
</dbReference>
<feature type="compositionally biased region" description="Low complexity" evidence="13">
    <location>
        <begin position="395"/>
        <end position="406"/>
    </location>
</feature>
<evidence type="ECO:0000256" key="14">
    <source>
        <dbReference type="SAM" id="Phobius"/>
    </source>
</evidence>
<keyword evidence="18" id="KW-1185">Reference proteome</keyword>
<dbReference type="CDD" id="cd00044">
    <property type="entry name" value="CysPc"/>
    <property type="match status" value="1"/>
</dbReference>
<dbReference type="InterPro" id="IPR001375">
    <property type="entry name" value="Peptidase_S9_cat"/>
</dbReference>
<name>A0A232FKD4_9HYME</name>
<evidence type="ECO:0000256" key="13">
    <source>
        <dbReference type="SAM" id="MobiDB-lite"/>
    </source>
</evidence>
<feature type="compositionally biased region" description="Gly residues" evidence="13">
    <location>
        <begin position="1633"/>
        <end position="1642"/>
    </location>
</feature>
<evidence type="ECO:0000256" key="11">
    <source>
        <dbReference type="PROSITE-ProRule" id="PRU00239"/>
    </source>
</evidence>
<feature type="region of interest" description="Disordered" evidence="13">
    <location>
        <begin position="1587"/>
        <end position="1653"/>
    </location>
</feature>
<evidence type="ECO:0000313" key="17">
    <source>
        <dbReference type="EMBL" id="OXU31135.1"/>
    </source>
</evidence>
<keyword evidence="2" id="KW-0597">Phosphoprotein</keyword>
<feature type="region of interest" description="Disordered" evidence="13">
    <location>
        <begin position="428"/>
        <end position="502"/>
    </location>
</feature>
<keyword evidence="5" id="KW-0677">Repeat</keyword>
<dbReference type="Pfam" id="PF00648">
    <property type="entry name" value="Peptidase_C2"/>
    <property type="match status" value="1"/>
</dbReference>
<keyword evidence="14" id="KW-1133">Transmembrane helix</keyword>